<dbReference type="Gene3D" id="6.10.280.190">
    <property type="match status" value="1"/>
</dbReference>
<evidence type="ECO:0000256" key="3">
    <source>
        <dbReference type="ARBA" id="ARBA00022525"/>
    </source>
</evidence>
<keyword evidence="8" id="KW-0966">Cell projection</keyword>
<dbReference type="InterPro" id="IPR042187">
    <property type="entry name" value="Flagellin_C_sub2"/>
</dbReference>
<dbReference type="PRINTS" id="PR00207">
    <property type="entry name" value="FLAGELLIN"/>
</dbReference>
<evidence type="ECO:0000259" key="6">
    <source>
        <dbReference type="Pfam" id="PF00669"/>
    </source>
</evidence>
<dbReference type="AlphaFoldDB" id="A0A5P0JF98"/>
<dbReference type="PANTHER" id="PTHR42792:SF2">
    <property type="entry name" value="FLAGELLIN"/>
    <property type="match status" value="1"/>
</dbReference>
<dbReference type="InterPro" id="IPR001492">
    <property type="entry name" value="Flagellin"/>
</dbReference>
<dbReference type="GO" id="GO:0005198">
    <property type="term" value="F:structural molecule activity"/>
    <property type="evidence" value="ECO:0007669"/>
    <property type="project" value="UniProtKB-UniRule"/>
</dbReference>
<gene>
    <name evidence="8" type="ORF">EIZ93_25065</name>
</gene>
<dbReference type="Pfam" id="PF00700">
    <property type="entry name" value="Flagellin_C"/>
    <property type="match status" value="1"/>
</dbReference>
<dbReference type="Gene3D" id="2.30.220.10">
    <property type="entry name" value="f41 fragment of flagellin, C-terminal domain"/>
    <property type="match status" value="1"/>
</dbReference>
<dbReference type="Gene3D" id="6.10.10.10">
    <property type="entry name" value="Flagellar export chaperone, C-terminal domain"/>
    <property type="match status" value="1"/>
</dbReference>
<accession>A0A5P0JF98</accession>
<dbReference type="GO" id="GO:0005576">
    <property type="term" value="C:extracellular region"/>
    <property type="evidence" value="ECO:0007669"/>
    <property type="project" value="UniProtKB-SubCell"/>
</dbReference>
<keyword evidence="3 5" id="KW-0964">Secreted</keyword>
<evidence type="ECO:0000313" key="8">
    <source>
        <dbReference type="EMBL" id="MQK27460.1"/>
    </source>
</evidence>
<organism evidence="8 9">
    <name type="scientific">Escherichia coli</name>
    <dbReference type="NCBI Taxonomy" id="562"/>
    <lineage>
        <taxon>Bacteria</taxon>
        <taxon>Pseudomonadati</taxon>
        <taxon>Pseudomonadota</taxon>
        <taxon>Gammaproteobacteria</taxon>
        <taxon>Enterobacterales</taxon>
        <taxon>Enterobacteriaceae</taxon>
        <taxon>Escherichia</taxon>
    </lineage>
</organism>
<comment type="subcellular location">
    <subcellularLocation>
        <location evidence="5">Secreted</location>
    </subcellularLocation>
    <subcellularLocation>
        <location evidence="5">Bacterial flagellum</location>
    </subcellularLocation>
</comment>
<evidence type="ECO:0000313" key="9">
    <source>
        <dbReference type="Proteomes" id="UP000359125"/>
    </source>
</evidence>
<reference evidence="8 9" key="1">
    <citation type="journal article" date="2019" name="Environ. Health Perspect.">
        <title>Inter-host Transmission of Carbapenemase-Producing Escherichia coli among Humans and Backyard Animals.</title>
        <authorList>
            <person name="Li J."/>
            <person name="Bi Z."/>
            <person name="Ma S."/>
            <person name="Chen B."/>
            <person name="Cai C."/>
            <person name="He J."/>
            <person name="Schwarz S."/>
            <person name="Sun C."/>
            <person name="Zhou Y."/>
            <person name="Yin J."/>
            <person name="Hulth A."/>
            <person name="Wang Y."/>
            <person name="Shen Z."/>
            <person name="Wang S."/>
            <person name="Wu C."/>
            <person name="Nilsson L.E."/>
            <person name="Walsh T.R."/>
            <person name="Borjesson S."/>
            <person name="Shen J."/>
            <person name="Sun Q."/>
            <person name="Wang Y."/>
        </authorList>
    </citation>
    <scope>NUCLEOTIDE SEQUENCE [LARGE SCALE GENOMIC DNA]</scope>
    <source>
        <strain evidence="8 9">A016f</strain>
    </source>
</reference>
<feature type="domain" description="Flagellin N-terminal" evidence="6">
    <location>
        <begin position="5"/>
        <end position="142"/>
    </location>
</feature>
<sequence length="485" mass="50780">MAQVINTNSLSLLTQNNLNKSQSSLSSAIERLSSGLRINSAKDDAAGQAIANRFTANIKGLTQASRNANDGISVAQTTEGALNEINNNLQRVRELTVQATNGTNSDSDLSSIQAEITQRLEEIDRVSEQTQFNGVKVLAENNEMKIQVGANDGETITINLAKIDAKTLGLDGFNIDGAQKATGSDLISKFKATGTDNYDVGGDAYTVNVDSGAVKDTTGNDIFVSAADGSLTTKSDTNIAGTGIDATALAAAAKNKAQNDKFTFNGVEFTTTTAADGNGVYSAEIDGKSVTFTVTDADKKASLITSETVYKNSAGLYTTTKVDNKAATLSDLDLNAAKKTGSTLVVNGATYDVSADGKTITETASGNNKVMYLSKSEGGSPILVNEDAAKSLQSTTNPLETIDKALAKVDNLRSDLGAVQNRFDSAITNLGNTVNNLSSARSRIEDADYATEVSNMSRAQILQQAGTSVLAQANQTTQNVLSLLR</sequence>
<dbReference type="RefSeq" id="WP_063091698.1">
    <property type="nucleotide sequence ID" value="NZ_CAJGEP010000023.1"/>
</dbReference>
<protein>
    <recommendedName>
        <fullName evidence="5">Flagellin</fullName>
    </recommendedName>
</protein>
<comment type="similarity">
    <text evidence="2 5">Belongs to the bacterial flagellin family.</text>
</comment>
<dbReference type="Gene3D" id="2.170.280.10">
    <property type="entry name" value="f41 fragment of flagellin, middle domain"/>
    <property type="match status" value="1"/>
</dbReference>
<comment type="function">
    <text evidence="1 5">Flagellin is the subunit protein which polymerizes to form the filaments of bacterial flagella.</text>
</comment>
<dbReference type="Pfam" id="PF00669">
    <property type="entry name" value="Flagellin_N"/>
    <property type="match status" value="1"/>
</dbReference>
<dbReference type="InterPro" id="IPR001029">
    <property type="entry name" value="Flagellin_N"/>
</dbReference>
<keyword evidence="4 5" id="KW-0975">Bacterial flagellum</keyword>
<dbReference type="Gene3D" id="1.20.1330.10">
    <property type="entry name" value="f41 fragment of flagellin, N-terminal domain"/>
    <property type="match status" value="1"/>
</dbReference>
<dbReference type="Proteomes" id="UP000359125">
    <property type="component" value="Unassembled WGS sequence"/>
</dbReference>
<dbReference type="EMBL" id="RYCF01000209">
    <property type="protein sequence ID" value="MQK27460.1"/>
    <property type="molecule type" value="Genomic_DNA"/>
</dbReference>
<dbReference type="PANTHER" id="PTHR42792">
    <property type="entry name" value="FLAGELLIN"/>
    <property type="match status" value="1"/>
</dbReference>
<dbReference type="SUPFAM" id="SSF64518">
    <property type="entry name" value="Phase 1 flagellin"/>
    <property type="match status" value="1"/>
</dbReference>
<name>A0A5P0JF98_ECOLX</name>
<dbReference type="InterPro" id="IPR046358">
    <property type="entry name" value="Flagellin_C"/>
</dbReference>
<keyword evidence="8" id="KW-0969">Cilium</keyword>
<keyword evidence="8" id="KW-0282">Flagellum</keyword>
<evidence type="ECO:0000256" key="2">
    <source>
        <dbReference type="ARBA" id="ARBA00005709"/>
    </source>
</evidence>
<comment type="caution">
    <text evidence="8">The sequence shown here is derived from an EMBL/GenBank/DDBJ whole genome shotgun (WGS) entry which is preliminary data.</text>
</comment>
<evidence type="ECO:0000256" key="4">
    <source>
        <dbReference type="ARBA" id="ARBA00023143"/>
    </source>
</evidence>
<feature type="domain" description="Flagellin C-terminal" evidence="7">
    <location>
        <begin position="399"/>
        <end position="484"/>
    </location>
</feature>
<proteinExistence type="inferred from homology"/>
<evidence type="ECO:0000256" key="5">
    <source>
        <dbReference type="RuleBase" id="RU362073"/>
    </source>
</evidence>
<dbReference type="GO" id="GO:0009288">
    <property type="term" value="C:bacterial-type flagellum"/>
    <property type="evidence" value="ECO:0007669"/>
    <property type="project" value="UniProtKB-SubCell"/>
</dbReference>
<evidence type="ECO:0000256" key="1">
    <source>
        <dbReference type="ARBA" id="ARBA00002270"/>
    </source>
</evidence>
<evidence type="ECO:0000259" key="7">
    <source>
        <dbReference type="Pfam" id="PF00700"/>
    </source>
</evidence>
<dbReference type="Pfam" id="PF22370">
    <property type="entry name" value="FliC-like_3rd"/>
    <property type="match status" value="1"/>
</dbReference>